<accession>A0A3S0IPL9</accession>
<sequence>MMRRLLPFLLVLPLAGSGPALPPAAPDANLAKIKLPAGFRISYFAQNVGGARSLALGPDGTVYVGTRGDKVYALPDRNKDGRADELVTIASGLNEPNGVAVRGGALYVGEISRILRYDNIATTLRQKPKPKVVYDQLPTKEHHGWKYISFGPDGKLYVPVGAPCNVCLPEEPIFATINRMNPDGTGLETVAYGVRNTVGFDWSPVDKALWFTDNGRDMLGDDKPACELNRAAAAGLHFGFPYIHQGDLPDPQFGKGKEASTYTPPAQKLGAHVAPLGMKFYTGQMFPAQYRNQVFIPEHGSWNRSSKSGYRITLVTVDASGKKATGYQTFASGWLEGQRSWGRPVALLVMPDGALLVSDDQNDCVYRISYGK</sequence>
<dbReference type="PANTHER" id="PTHR33546">
    <property type="entry name" value="LARGE, MULTIFUNCTIONAL SECRETED PROTEIN-RELATED"/>
    <property type="match status" value="1"/>
</dbReference>
<organism evidence="3 4">
    <name type="scientific">Hymenobacter gummosus</name>
    <dbReference type="NCBI Taxonomy" id="1776032"/>
    <lineage>
        <taxon>Bacteria</taxon>
        <taxon>Pseudomonadati</taxon>
        <taxon>Bacteroidota</taxon>
        <taxon>Cytophagia</taxon>
        <taxon>Cytophagales</taxon>
        <taxon>Hymenobacteraceae</taxon>
        <taxon>Hymenobacter</taxon>
    </lineage>
</organism>
<name>A0A3S0IPL9_9BACT</name>
<dbReference type="SUPFAM" id="SSF50952">
    <property type="entry name" value="Soluble quinoprotein glucose dehydrogenase"/>
    <property type="match status" value="1"/>
</dbReference>
<feature type="chain" id="PRO_5018774735" evidence="1">
    <location>
        <begin position="21"/>
        <end position="372"/>
    </location>
</feature>
<evidence type="ECO:0000313" key="4">
    <source>
        <dbReference type="Proteomes" id="UP000282184"/>
    </source>
</evidence>
<dbReference type="AlphaFoldDB" id="A0A3S0IPL9"/>
<comment type="caution">
    <text evidence="3">The sequence shown here is derived from an EMBL/GenBank/DDBJ whole genome shotgun (WGS) entry which is preliminary data.</text>
</comment>
<dbReference type="Proteomes" id="UP000282184">
    <property type="component" value="Unassembled WGS sequence"/>
</dbReference>
<evidence type="ECO:0000313" key="3">
    <source>
        <dbReference type="EMBL" id="RTQ50779.1"/>
    </source>
</evidence>
<evidence type="ECO:0000256" key="1">
    <source>
        <dbReference type="SAM" id="SignalP"/>
    </source>
</evidence>
<dbReference type="Pfam" id="PF23500">
    <property type="entry name" value="DUF7133"/>
    <property type="match status" value="1"/>
</dbReference>
<protein>
    <submittedName>
        <fullName evidence="3">Sorbosone dehydrogenase family protein</fullName>
    </submittedName>
</protein>
<dbReference type="OrthoDB" id="9811395at2"/>
<dbReference type="InterPro" id="IPR011041">
    <property type="entry name" value="Quinoprot_gluc/sorb_DH_b-prop"/>
</dbReference>
<dbReference type="InterPro" id="IPR055557">
    <property type="entry name" value="DUF7133"/>
</dbReference>
<dbReference type="PANTHER" id="PTHR33546:SF1">
    <property type="entry name" value="LARGE, MULTIFUNCTIONAL SECRETED PROTEIN"/>
    <property type="match status" value="1"/>
</dbReference>
<proteinExistence type="predicted"/>
<dbReference type="EMBL" id="RXOF01000004">
    <property type="protein sequence ID" value="RTQ50779.1"/>
    <property type="molecule type" value="Genomic_DNA"/>
</dbReference>
<dbReference type="Gene3D" id="2.120.10.30">
    <property type="entry name" value="TolB, C-terminal domain"/>
    <property type="match status" value="1"/>
</dbReference>
<reference evidence="3 4" key="1">
    <citation type="submission" date="2018-12" db="EMBL/GenBank/DDBJ databases">
        <title>Hymenobacter gummosus sp. nov., isolated from a spring.</title>
        <authorList>
            <person name="Nie L."/>
        </authorList>
    </citation>
    <scope>NUCLEOTIDE SEQUENCE [LARGE SCALE GENOMIC DNA]</scope>
    <source>
        <strain evidence="3 4">KCTC 52166</strain>
    </source>
</reference>
<feature type="domain" description="DUF7133" evidence="2">
    <location>
        <begin position="26"/>
        <end position="359"/>
    </location>
</feature>
<feature type="signal peptide" evidence="1">
    <location>
        <begin position="1"/>
        <end position="20"/>
    </location>
</feature>
<evidence type="ECO:0000259" key="2">
    <source>
        <dbReference type="Pfam" id="PF23500"/>
    </source>
</evidence>
<keyword evidence="1" id="KW-0732">Signal</keyword>
<dbReference type="InterPro" id="IPR011042">
    <property type="entry name" value="6-blade_b-propeller_TolB-like"/>
</dbReference>
<gene>
    <name evidence="3" type="ORF">EJV47_09155</name>
</gene>
<keyword evidence="4" id="KW-1185">Reference proteome</keyword>